<proteinExistence type="predicted"/>
<organism evidence="2 3">
    <name type="scientific">Striga asiatica</name>
    <name type="common">Asiatic witchweed</name>
    <name type="synonym">Buchnera asiatica</name>
    <dbReference type="NCBI Taxonomy" id="4170"/>
    <lineage>
        <taxon>Eukaryota</taxon>
        <taxon>Viridiplantae</taxon>
        <taxon>Streptophyta</taxon>
        <taxon>Embryophyta</taxon>
        <taxon>Tracheophyta</taxon>
        <taxon>Spermatophyta</taxon>
        <taxon>Magnoliopsida</taxon>
        <taxon>eudicotyledons</taxon>
        <taxon>Gunneridae</taxon>
        <taxon>Pentapetalae</taxon>
        <taxon>asterids</taxon>
        <taxon>lamiids</taxon>
        <taxon>Lamiales</taxon>
        <taxon>Orobanchaceae</taxon>
        <taxon>Buchnereae</taxon>
        <taxon>Striga</taxon>
    </lineage>
</organism>
<feature type="region of interest" description="Disordered" evidence="1">
    <location>
        <begin position="1"/>
        <end position="20"/>
    </location>
</feature>
<feature type="region of interest" description="Disordered" evidence="1">
    <location>
        <begin position="210"/>
        <end position="230"/>
    </location>
</feature>
<protein>
    <submittedName>
        <fullName evidence="2">Nuclear factor Y</fullName>
    </submittedName>
</protein>
<feature type="compositionally biased region" description="Basic and acidic residues" evidence="1">
    <location>
        <begin position="216"/>
        <end position="230"/>
    </location>
</feature>
<dbReference type="EMBL" id="BKCP01004294">
    <property type="protein sequence ID" value="GER29960.1"/>
    <property type="molecule type" value="Genomic_DNA"/>
</dbReference>
<gene>
    <name evidence="2" type="ORF">STAS_05863</name>
</gene>
<dbReference type="AlphaFoldDB" id="A0A5A7PB67"/>
<sequence length="287" mass="31199">MIQGLVQWQRDDPPPQLPPASSVELHFLLNDDVDSGGRPADDACDRFVIWNPDDVIDGCRLSVPPAVRDDTNEAAGDAKLMVVDVSLRSICPRRQPLRLRLHRRRAVSPGAVAALFGFHGRGRWTGRFGNRNRVRDRSSAEPGVAGARGPVEEGDEFLELADSGVGSCPVVSGGDLVGGCRRKQSDEFLDAPQAGGPRLTGVGHFHFRRQASTRPPLERERGGENLRDDKRESQKHICIVHFLSLTGSPSNKRANDIDARGIQSIDRGLKLEVVGTSEQVGGIDVGK</sequence>
<evidence type="ECO:0000313" key="3">
    <source>
        <dbReference type="Proteomes" id="UP000325081"/>
    </source>
</evidence>
<accession>A0A5A7PB67</accession>
<evidence type="ECO:0000256" key="1">
    <source>
        <dbReference type="SAM" id="MobiDB-lite"/>
    </source>
</evidence>
<evidence type="ECO:0000313" key="2">
    <source>
        <dbReference type="EMBL" id="GER29960.1"/>
    </source>
</evidence>
<dbReference type="Proteomes" id="UP000325081">
    <property type="component" value="Unassembled WGS sequence"/>
</dbReference>
<keyword evidence="3" id="KW-1185">Reference proteome</keyword>
<name>A0A5A7PB67_STRAF</name>
<comment type="caution">
    <text evidence="2">The sequence shown here is derived from an EMBL/GenBank/DDBJ whole genome shotgun (WGS) entry which is preliminary data.</text>
</comment>
<reference evidence="3" key="1">
    <citation type="journal article" date="2019" name="Curr. Biol.">
        <title>Genome Sequence of Striga asiatica Provides Insight into the Evolution of Plant Parasitism.</title>
        <authorList>
            <person name="Yoshida S."/>
            <person name="Kim S."/>
            <person name="Wafula E.K."/>
            <person name="Tanskanen J."/>
            <person name="Kim Y.M."/>
            <person name="Honaas L."/>
            <person name="Yang Z."/>
            <person name="Spallek T."/>
            <person name="Conn C.E."/>
            <person name="Ichihashi Y."/>
            <person name="Cheong K."/>
            <person name="Cui S."/>
            <person name="Der J.P."/>
            <person name="Gundlach H."/>
            <person name="Jiao Y."/>
            <person name="Hori C."/>
            <person name="Ishida J.K."/>
            <person name="Kasahara H."/>
            <person name="Kiba T."/>
            <person name="Kim M.S."/>
            <person name="Koo N."/>
            <person name="Laohavisit A."/>
            <person name="Lee Y.H."/>
            <person name="Lumba S."/>
            <person name="McCourt P."/>
            <person name="Mortimer J.C."/>
            <person name="Mutuku J.M."/>
            <person name="Nomura T."/>
            <person name="Sasaki-Sekimoto Y."/>
            <person name="Seto Y."/>
            <person name="Wang Y."/>
            <person name="Wakatake T."/>
            <person name="Sakakibara H."/>
            <person name="Demura T."/>
            <person name="Yamaguchi S."/>
            <person name="Yoneyama K."/>
            <person name="Manabe R.I."/>
            <person name="Nelson D.C."/>
            <person name="Schulman A.H."/>
            <person name="Timko M.P."/>
            <person name="dePamphilis C.W."/>
            <person name="Choi D."/>
            <person name="Shirasu K."/>
        </authorList>
    </citation>
    <scope>NUCLEOTIDE SEQUENCE [LARGE SCALE GENOMIC DNA]</scope>
    <source>
        <strain evidence="3">cv. UVA1</strain>
    </source>
</reference>